<feature type="region of interest" description="Disordered" evidence="7">
    <location>
        <begin position="144"/>
        <end position="179"/>
    </location>
</feature>
<keyword evidence="8" id="KW-0732">Signal</keyword>
<evidence type="ECO:0000256" key="1">
    <source>
        <dbReference type="ARBA" id="ARBA00004561"/>
    </source>
</evidence>
<name>A0ABY6BFP2_9GAMM</name>
<comment type="similarity">
    <text evidence="2">Belongs to the PilY1 family.</text>
</comment>
<evidence type="ECO:0000256" key="7">
    <source>
        <dbReference type="SAM" id="MobiDB-lite"/>
    </source>
</evidence>
<feature type="chain" id="PRO_5045111019" evidence="8">
    <location>
        <begin position="31"/>
        <end position="1304"/>
    </location>
</feature>
<keyword evidence="5" id="KW-0106">Calcium</keyword>
<comment type="subcellular location">
    <subcellularLocation>
        <location evidence="1">Fimbrium</location>
    </subcellularLocation>
</comment>
<dbReference type="SUPFAM" id="SSF50998">
    <property type="entry name" value="Quinoprotein alcohol dehydrogenase-like"/>
    <property type="match status" value="1"/>
</dbReference>
<accession>A0ABY6BFP2</accession>
<evidence type="ECO:0000256" key="4">
    <source>
        <dbReference type="ARBA" id="ARBA00022723"/>
    </source>
</evidence>
<evidence type="ECO:0000256" key="2">
    <source>
        <dbReference type="ARBA" id="ARBA00008387"/>
    </source>
</evidence>
<sequence length="1304" mass="140438">MLTKRFFHWRVIGSSSTLALLASLSAPAWSGTVDLAPAPLDVTASVDPNLVVSFDDSGSMAWNAQGDLPPGSPSTGWNGPWMCAGVIDPGVTDKANPRSRVMNGVYYNPNITYRPASFSDGTAFPDADATLKSVWQDGINANEPGHGTPTAAEWANNPDTPKEANDLGRTNLMGTDPPGNTDNRWKCGLGGNHNYNKVNPFASGGPYYYKYKASAPNFIKADGSIDTSILYKESNWEAVAVPTDQYQNFANWYAYYRTRSLSARSALSRVFGAMGANVRVAWQTIWPKANDRPWATSIAKNTSIITSLTDTNTTGNSAANNWRTNFFNFIYNVGVYNGTPDREATVRASEFFSGGQGVMGLTNPFYQPGSNTVPGKELSCRQNFHVLVTDGYWNGTDSNVTPAPTVVPNKAIPGGLPLDPEGKPQPFEYSPTDAETRVYWDTRGGDEKLSLANIGFHYWAKDLRPDLANNVGRYIGDKSTNLDGTGELAVGQDPLKNKVIFFNPANDPANWQHVVQFMIALGIDGTLRFPEDYSELRKSGGTKFWPMPVRDKPSAVDDMWHAAINSRGSYFSASNPNQLVERLTEIINNILSRRSSSTAVSATLSISAPTTQGYSGGYDSSDWSGYLLRVGFDPTSGAVSSTRKWDAACLLTGGLCPETNSNVGAPHDPNARNIITSTGGASSGIPFRWAQLNAAQRAALGKDPATGLADAAGEARLNYLRGSRVQENTDPLMRKRTSVMGAVINSRPRYLAAGETDLEDMLWPAGSPELAAAEAGQRLSDFHKVADKRLPTVYVGSNQGGMLHALDASTGKELWAYMPNTSLLNGRATKSTQRNLTTLIPGVDDTAITADAFVSTPMTGGSKAWRTVLVQSMRMGGRGVFALDVTDPVSTGEGDAKSRVLWEINGDSEEFKYLGYTYASANTARIKYQNKWVVVISSGYFPKDVQDPLSNSDGAKRNQSTLYVVDMETGSKIAEIHTTPGVVSYGLSTPAVASSGSNELSEKDQLDDYAVAGDLAGNLWRFDFSDADPSKWSAQLMFSTYSYPSSGGVGKMPITTLPILMADPQADRTKRVWVFGTGKYLGDEDRYTAGVSTQAFFGIRETWFDVKDPPSSPSGVNAPKFPVVPSEIVDQKLTSSAGDRLVLTSEPVPKEKRGWRIPLDVRPGERVVVNAVRLEGLQKALLTTLLPKGDDPCNPGRSGSVIVVDPSTGGAGATSPILIGDKPSPLDGHVGYFIADDKAGNAIPTSGTPTLMDHIGGGNLFIPGFPKDQLIADDPLTPDVDESAISFPSEPWHRGSWRSLLGED</sequence>
<evidence type="ECO:0000259" key="9">
    <source>
        <dbReference type="Pfam" id="PF05567"/>
    </source>
</evidence>
<dbReference type="RefSeq" id="WP_261694156.1">
    <property type="nucleotide sequence ID" value="NZ_CP104694.1"/>
</dbReference>
<keyword evidence="3" id="KW-1029">Fimbrium biogenesis</keyword>
<gene>
    <name evidence="10" type="ORF">N4264_20930</name>
</gene>
<proteinExistence type="inferred from homology"/>
<keyword evidence="6" id="KW-0281">Fimbrium</keyword>
<evidence type="ECO:0000313" key="10">
    <source>
        <dbReference type="EMBL" id="UXI67180.1"/>
    </source>
</evidence>
<dbReference type="Proteomes" id="UP001064632">
    <property type="component" value="Chromosome"/>
</dbReference>
<keyword evidence="11" id="KW-1185">Reference proteome</keyword>
<dbReference type="Pfam" id="PF05567">
    <property type="entry name" value="T4P_PilY1"/>
    <property type="match status" value="1"/>
</dbReference>
<keyword evidence="4" id="KW-0479">Metal-binding</keyword>
<evidence type="ECO:0000256" key="6">
    <source>
        <dbReference type="ARBA" id="ARBA00023263"/>
    </source>
</evidence>
<dbReference type="InterPro" id="IPR011047">
    <property type="entry name" value="Quinoprotein_ADH-like_sf"/>
</dbReference>
<evidence type="ECO:0000313" key="11">
    <source>
        <dbReference type="Proteomes" id="UP001064632"/>
    </source>
</evidence>
<evidence type="ECO:0000256" key="3">
    <source>
        <dbReference type="ARBA" id="ARBA00022558"/>
    </source>
</evidence>
<protein>
    <submittedName>
        <fullName evidence="10">PilC/PilY family type IV pilus protein</fullName>
    </submittedName>
</protein>
<dbReference type="InterPro" id="IPR008707">
    <property type="entry name" value="B-propeller_PilY1"/>
</dbReference>
<feature type="domain" description="PilY1 beta-propeller" evidence="9">
    <location>
        <begin position="773"/>
        <end position="1100"/>
    </location>
</feature>
<feature type="signal peptide" evidence="8">
    <location>
        <begin position="1"/>
        <end position="30"/>
    </location>
</feature>
<evidence type="ECO:0000256" key="5">
    <source>
        <dbReference type="ARBA" id="ARBA00022837"/>
    </source>
</evidence>
<dbReference type="EMBL" id="CP104694">
    <property type="protein sequence ID" value="UXI67180.1"/>
    <property type="molecule type" value="Genomic_DNA"/>
</dbReference>
<reference evidence="10" key="1">
    <citation type="submission" date="2022-09" db="EMBL/GenBank/DDBJ databases">
        <title>Tahibacter sp. nov., isolated from a fresh water.</title>
        <authorList>
            <person name="Baek J.H."/>
            <person name="Lee J.K."/>
            <person name="Kim J.M."/>
            <person name="Jeon C.O."/>
        </authorList>
    </citation>
    <scope>NUCLEOTIDE SEQUENCE</scope>
    <source>
        <strain evidence="10">W38</strain>
    </source>
</reference>
<organism evidence="10 11">
    <name type="scientific">Tahibacter amnicola</name>
    <dbReference type="NCBI Taxonomy" id="2976241"/>
    <lineage>
        <taxon>Bacteria</taxon>
        <taxon>Pseudomonadati</taxon>
        <taxon>Pseudomonadota</taxon>
        <taxon>Gammaproteobacteria</taxon>
        <taxon>Lysobacterales</taxon>
        <taxon>Rhodanobacteraceae</taxon>
        <taxon>Tahibacter</taxon>
    </lineage>
</organism>
<evidence type="ECO:0000256" key="8">
    <source>
        <dbReference type="SAM" id="SignalP"/>
    </source>
</evidence>